<protein>
    <recommendedName>
        <fullName evidence="4">F-box domain-containing protein</fullName>
    </recommendedName>
</protein>
<proteinExistence type="predicted"/>
<accession>A0A507FM95</accession>
<evidence type="ECO:0000256" key="1">
    <source>
        <dbReference type="SAM" id="MobiDB-lite"/>
    </source>
</evidence>
<keyword evidence="3" id="KW-1185">Reference proteome</keyword>
<name>A0A507FM95_9FUNG</name>
<evidence type="ECO:0008006" key="4">
    <source>
        <dbReference type="Google" id="ProtNLM"/>
    </source>
</evidence>
<dbReference type="SUPFAM" id="SSF52047">
    <property type="entry name" value="RNI-like"/>
    <property type="match status" value="1"/>
</dbReference>
<sequence length="361" mass="39819">MLFNLPSELVAVIISYVGPQPSHLKAVLGVSRAMNEAGWNALAAGFFFESLHQRKLFLETLQFVQGFPSISNKENYMPTNEFEPFVSIPFAGKIARLAATLRHIDFGFRPSNSAALPPTDPTTPPNTPFPNSSSEFSSQATLNFDYAAAAASQIRFYGSQWDHRFVADELLLILQACPNLRSLNLSGCQFRPDSIEPLQSALRSLPAGIRTLTLSHSSLKGSSLVSIVTACSARLRVLDITGLCRFRRVRTRDLERILATPGMTGLHRIVAKQCPDLDEDWMAHIRSMYPKIQWILRDVDEVVASAAGLVGKHHKPALKGVHVVHLGNALVINPTRMRSVSTSRLDRMASIDSDENDGDEN</sequence>
<dbReference type="AlphaFoldDB" id="A0A507FM95"/>
<gene>
    <name evidence="2" type="ORF">CcCBS67573_g01332</name>
</gene>
<dbReference type="STRING" id="246404.A0A507FM95"/>
<reference evidence="2 3" key="1">
    <citation type="journal article" date="2019" name="Sci. Rep.">
        <title>Comparative genomics of chytrid fungi reveal insights into the obligate biotrophic and pathogenic lifestyle of Synchytrium endobioticum.</title>
        <authorList>
            <person name="van de Vossenberg B.T.L.H."/>
            <person name="Warris S."/>
            <person name="Nguyen H.D.T."/>
            <person name="van Gent-Pelzer M.P.E."/>
            <person name="Joly D.L."/>
            <person name="van de Geest H.C."/>
            <person name="Bonants P.J.M."/>
            <person name="Smith D.S."/>
            <person name="Levesque C.A."/>
            <person name="van der Lee T.A.J."/>
        </authorList>
    </citation>
    <scope>NUCLEOTIDE SEQUENCE [LARGE SCALE GENOMIC DNA]</scope>
    <source>
        <strain evidence="2 3">CBS 675.73</strain>
    </source>
</reference>
<dbReference type="EMBL" id="QEAP01000022">
    <property type="protein sequence ID" value="TPX77382.1"/>
    <property type="molecule type" value="Genomic_DNA"/>
</dbReference>
<feature type="region of interest" description="Disordered" evidence="1">
    <location>
        <begin position="112"/>
        <end position="132"/>
    </location>
</feature>
<dbReference type="Gene3D" id="3.80.10.10">
    <property type="entry name" value="Ribonuclease Inhibitor"/>
    <property type="match status" value="1"/>
</dbReference>
<evidence type="ECO:0000313" key="2">
    <source>
        <dbReference type="EMBL" id="TPX77382.1"/>
    </source>
</evidence>
<dbReference type="OrthoDB" id="2121698at2759"/>
<evidence type="ECO:0000313" key="3">
    <source>
        <dbReference type="Proteomes" id="UP000320333"/>
    </source>
</evidence>
<dbReference type="InterPro" id="IPR032675">
    <property type="entry name" value="LRR_dom_sf"/>
</dbReference>
<organism evidence="2 3">
    <name type="scientific">Chytriomyces confervae</name>
    <dbReference type="NCBI Taxonomy" id="246404"/>
    <lineage>
        <taxon>Eukaryota</taxon>
        <taxon>Fungi</taxon>
        <taxon>Fungi incertae sedis</taxon>
        <taxon>Chytridiomycota</taxon>
        <taxon>Chytridiomycota incertae sedis</taxon>
        <taxon>Chytridiomycetes</taxon>
        <taxon>Chytridiales</taxon>
        <taxon>Chytriomycetaceae</taxon>
        <taxon>Chytriomyces</taxon>
    </lineage>
</organism>
<dbReference type="Proteomes" id="UP000320333">
    <property type="component" value="Unassembled WGS sequence"/>
</dbReference>
<feature type="compositionally biased region" description="Pro residues" evidence="1">
    <location>
        <begin position="118"/>
        <end position="128"/>
    </location>
</feature>
<comment type="caution">
    <text evidence="2">The sequence shown here is derived from an EMBL/GenBank/DDBJ whole genome shotgun (WGS) entry which is preliminary data.</text>
</comment>